<keyword evidence="2 5" id="KW-0645">Protease</keyword>
<comment type="similarity">
    <text evidence="1 5">Belongs to the peptidase S41A family.</text>
</comment>
<dbReference type="PANTHER" id="PTHR32060:SF22">
    <property type="entry name" value="CARBOXYL-TERMINAL-PROCESSING PEPTIDASE 3, CHLOROPLASTIC"/>
    <property type="match status" value="1"/>
</dbReference>
<protein>
    <submittedName>
        <fullName evidence="9">Carboxyl-terminal processing protease</fullName>
    </submittedName>
</protein>
<dbReference type="GO" id="GO:0007165">
    <property type="term" value="P:signal transduction"/>
    <property type="evidence" value="ECO:0007669"/>
    <property type="project" value="TreeGrafter"/>
</dbReference>
<dbReference type="InterPro" id="IPR029045">
    <property type="entry name" value="ClpP/crotonase-like_dom_sf"/>
</dbReference>
<evidence type="ECO:0000313" key="10">
    <source>
        <dbReference type="Proteomes" id="UP000199226"/>
    </source>
</evidence>
<dbReference type="PROSITE" id="PS50106">
    <property type="entry name" value="PDZ"/>
    <property type="match status" value="1"/>
</dbReference>
<proteinExistence type="inferred from homology"/>
<dbReference type="OrthoDB" id="9812068at2"/>
<dbReference type="GO" id="GO:0006508">
    <property type="term" value="P:proteolysis"/>
    <property type="evidence" value="ECO:0007669"/>
    <property type="project" value="UniProtKB-KW"/>
</dbReference>
<feature type="region of interest" description="Disordered" evidence="6">
    <location>
        <begin position="529"/>
        <end position="548"/>
    </location>
</feature>
<dbReference type="SMART" id="SM00228">
    <property type="entry name" value="PDZ"/>
    <property type="match status" value="1"/>
</dbReference>
<dbReference type="Gene3D" id="2.30.42.10">
    <property type="match status" value="1"/>
</dbReference>
<dbReference type="NCBIfam" id="TIGR00225">
    <property type="entry name" value="prc"/>
    <property type="match status" value="1"/>
</dbReference>
<dbReference type="PANTHER" id="PTHR32060">
    <property type="entry name" value="TAIL-SPECIFIC PROTEASE"/>
    <property type="match status" value="1"/>
</dbReference>
<evidence type="ECO:0000256" key="2">
    <source>
        <dbReference type="ARBA" id="ARBA00022670"/>
    </source>
</evidence>
<evidence type="ECO:0000259" key="8">
    <source>
        <dbReference type="PROSITE" id="PS50106"/>
    </source>
</evidence>
<dbReference type="Pfam" id="PF00595">
    <property type="entry name" value="PDZ"/>
    <property type="match status" value="1"/>
</dbReference>
<dbReference type="SMART" id="SM00245">
    <property type="entry name" value="TSPc"/>
    <property type="match status" value="1"/>
</dbReference>
<evidence type="ECO:0000256" key="7">
    <source>
        <dbReference type="SAM" id="SignalP"/>
    </source>
</evidence>
<dbReference type="STRING" id="990371.SAMN05421813_105103"/>
<dbReference type="InterPro" id="IPR040573">
    <property type="entry name" value="TSP_N"/>
</dbReference>
<dbReference type="GO" id="GO:0008236">
    <property type="term" value="F:serine-type peptidase activity"/>
    <property type="evidence" value="ECO:0007669"/>
    <property type="project" value="UniProtKB-KW"/>
</dbReference>
<evidence type="ECO:0000256" key="5">
    <source>
        <dbReference type="RuleBase" id="RU004404"/>
    </source>
</evidence>
<keyword evidence="3 5" id="KW-0378">Hydrolase</keyword>
<dbReference type="SUPFAM" id="SSF52096">
    <property type="entry name" value="ClpP/crotonase"/>
    <property type="match status" value="1"/>
</dbReference>
<evidence type="ECO:0000256" key="1">
    <source>
        <dbReference type="ARBA" id="ARBA00009179"/>
    </source>
</evidence>
<name>A0A1G9Q4I8_9SPHI</name>
<evidence type="ECO:0000256" key="3">
    <source>
        <dbReference type="ARBA" id="ARBA00022801"/>
    </source>
</evidence>
<feature type="compositionally biased region" description="Basic and acidic residues" evidence="6">
    <location>
        <begin position="668"/>
        <end position="681"/>
    </location>
</feature>
<reference evidence="10" key="1">
    <citation type="submission" date="2016-10" db="EMBL/GenBank/DDBJ databases">
        <authorList>
            <person name="Varghese N."/>
            <person name="Submissions S."/>
        </authorList>
    </citation>
    <scope>NUCLEOTIDE SEQUENCE [LARGE SCALE GENOMIC DNA]</scope>
    <source>
        <strain evidence="10">DSM 24536</strain>
    </source>
</reference>
<feature type="signal peptide" evidence="7">
    <location>
        <begin position="1"/>
        <end position="27"/>
    </location>
</feature>
<dbReference type="GO" id="GO:0004175">
    <property type="term" value="F:endopeptidase activity"/>
    <property type="evidence" value="ECO:0007669"/>
    <property type="project" value="TreeGrafter"/>
</dbReference>
<dbReference type="GO" id="GO:0030288">
    <property type="term" value="C:outer membrane-bounded periplasmic space"/>
    <property type="evidence" value="ECO:0007669"/>
    <property type="project" value="TreeGrafter"/>
</dbReference>
<dbReference type="CDD" id="cd07560">
    <property type="entry name" value="Peptidase_S41_CPP"/>
    <property type="match status" value="1"/>
</dbReference>
<dbReference type="RefSeq" id="WP_090701435.1">
    <property type="nucleotide sequence ID" value="NZ_FNHH01000005.1"/>
</dbReference>
<dbReference type="Proteomes" id="UP000199226">
    <property type="component" value="Unassembled WGS sequence"/>
</dbReference>
<dbReference type="InterPro" id="IPR004447">
    <property type="entry name" value="Peptidase_S41A"/>
</dbReference>
<sequence length="717" mass="80280">MKLKSVKEMLKRLCLAVFIVAALSCQADPRVNIVVSVNDLKPDMQQSVVAKSLVELIENFHYQKVVVDDAFSSIVFDEYLKALDGGKSYFLQSDIADFEKFRLTMDDDVRSGDLSVPFYIFNVYQKRYNDRVNFALKEIEKKFNFTSNDTYTYDREKLPWLKSESESNSLWSKRIKYEMLNLRITGTEEAKIKETLKNRYENLISQSTKFNQQDVFQIFMNSFTGTVDPHTSYFVPNRAQEFNEDLARTFEGIGASLQLDNEVVKIAAIIPGGPAFKSKAIHANDRIIAVAQGKDGEFVDVIGWRLDVTVTKIKGPKGTIVRLKVIPAGQELSSTPKIVELVRDKVVLEDQSAKKIIKTVNSGGKSYKIGIIQLPAFYADFKAMQAGDPNYKSTTRDVKLLLDTLKQEKVDAVVLDLRSNGGGSLPEAISLTGLFIKSGPVVQVRDRRNKIEVSEDEDESIAWTGPLGVFLDRFSASASEIFAGAIQDYGRGIVIGNQSYGKGTVQQGIDMSRVISTTDKLMLKGAQTVNTKGSQSDAKRANPTRTNAPEFGQINLTMAKFYRVNGSSTQHKGVVPDIEFPTVFPKDKYGESSEPRALPWDTISPSQFNPVASLDEVKRKLIALHQERMKTSVGFKDLQEGIAEFAKREAETSITLNEAQLKKERDEQEAKSLLRENEKRAAKGLAPLKKGETKPKEDIDFIRDEGLQIIADFIQIK</sequence>
<keyword evidence="4 5" id="KW-0720">Serine protease</keyword>
<feature type="region of interest" description="Disordered" evidence="6">
    <location>
        <begin position="668"/>
        <end position="697"/>
    </location>
</feature>
<dbReference type="Pfam" id="PF11818">
    <property type="entry name" value="DUF3340"/>
    <property type="match status" value="1"/>
</dbReference>
<dbReference type="AlphaFoldDB" id="A0A1G9Q4I8"/>
<dbReference type="Pfam" id="PF03572">
    <property type="entry name" value="Peptidase_S41"/>
    <property type="match status" value="1"/>
</dbReference>
<dbReference type="Pfam" id="PF17804">
    <property type="entry name" value="TSP_NTD"/>
    <property type="match status" value="1"/>
</dbReference>
<dbReference type="InterPro" id="IPR001478">
    <property type="entry name" value="PDZ"/>
</dbReference>
<dbReference type="Gene3D" id="3.90.226.10">
    <property type="entry name" value="2-enoyl-CoA Hydratase, Chain A, domain 1"/>
    <property type="match status" value="1"/>
</dbReference>
<evidence type="ECO:0000256" key="6">
    <source>
        <dbReference type="SAM" id="MobiDB-lite"/>
    </source>
</evidence>
<feature type="chain" id="PRO_5011484266" evidence="7">
    <location>
        <begin position="28"/>
        <end position="717"/>
    </location>
</feature>
<dbReference type="InterPro" id="IPR020992">
    <property type="entry name" value="Tail_Prtase_C"/>
</dbReference>
<accession>A0A1G9Q4I8</accession>
<gene>
    <name evidence="9" type="ORF">SAMN05421813_105103</name>
</gene>
<evidence type="ECO:0000256" key="4">
    <source>
        <dbReference type="ARBA" id="ARBA00022825"/>
    </source>
</evidence>
<dbReference type="SUPFAM" id="SSF50156">
    <property type="entry name" value="PDZ domain-like"/>
    <property type="match status" value="1"/>
</dbReference>
<evidence type="ECO:0000313" key="9">
    <source>
        <dbReference type="EMBL" id="SDM05417.1"/>
    </source>
</evidence>
<dbReference type="EMBL" id="FNHH01000005">
    <property type="protein sequence ID" value="SDM05417.1"/>
    <property type="molecule type" value="Genomic_DNA"/>
</dbReference>
<dbReference type="PROSITE" id="PS51257">
    <property type="entry name" value="PROKAR_LIPOPROTEIN"/>
    <property type="match status" value="1"/>
</dbReference>
<organism evidence="9 10">
    <name type="scientific">Daejeonella rubra</name>
    <dbReference type="NCBI Taxonomy" id="990371"/>
    <lineage>
        <taxon>Bacteria</taxon>
        <taxon>Pseudomonadati</taxon>
        <taxon>Bacteroidota</taxon>
        <taxon>Sphingobacteriia</taxon>
        <taxon>Sphingobacteriales</taxon>
        <taxon>Sphingobacteriaceae</taxon>
        <taxon>Daejeonella</taxon>
    </lineage>
</organism>
<dbReference type="InterPro" id="IPR005151">
    <property type="entry name" value="Tail-specific_protease"/>
</dbReference>
<feature type="domain" description="PDZ" evidence="8">
    <location>
        <begin position="243"/>
        <end position="290"/>
    </location>
</feature>
<keyword evidence="10" id="KW-1185">Reference proteome</keyword>
<dbReference type="InterPro" id="IPR036034">
    <property type="entry name" value="PDZ_sf"/>
</dbReference>
<dbReference type="CDD" id="cd06782">
    <property type="entry name" value="cpPDZ_CPP-like"/>
    <property type="match status" value="1"/>
</dbReference>
<keyword evidence="7" id="KW-0732">Signal</keyword>